<evidence type="ECO:0000256" key="1">
    <source>
        <dbReference type="SAM" id="MobiDB-lite"/>
    </source>
</evidence>
<evidence type="ECO:0000313" key="4">
    <source>
        <dbReference type="Proteomes" id="UP000317835"/>
    </source>
</evidence>
<feature type="chain" id="PRO_5021868588" description="Thioredoxin domain-containing protein" evidence="2">
    <location>
        <begin position="35"/>
        <end position="460"/>
    </location>
</feature>
<keyword evidence="4" id="KW-1185">Reference proteome</keyword>
<dbReference type="AlphaFoldDB" id="A0A518H1M1"/>
<feature type="signal peptide" evidence="2">
    <location>
        <begin position="1"/>
        <end position="34"/>
    </location>
</feature>
<proteinExistence type="predicted"/>
<dbReference type="Proteomes" id="UP000317835">
    <property type="component" value="Chromosome"/>
</dbReference>
<dbReference type="EMBL" id="CP036426">
    <property type="protein sequence ID" value="QDV34733.1"/>
    <property type="molecule type" value="Genomic_DNA"/>
</dbReference>
<dbReference type="KEGG" id="tpla:ElP_26270"/>
<organism evidence="3 4">
    <name type="scientific">Tautonia plasticadhaerens</name>
    <dbReference type="NCBI Taxonomy" id="2527974"/>
    <lineage>
        <taxon>Bacteria</taxon>
        <taxon>Pseudomonadati</taxon>
        <taxon>Planctomycetota</taxon>
        <taxon>Planctomycetia</taxon>
        <taxon>Isosphaerales</taxon>
        <taxon>Isosphaeraceae</taxon>
        <taxon>Tautonia</taxon>
    </lineage>
</organism>
<evidence type="ECO:0000313" key="3">
    <source>
        <dbReference type="EMBL" id="QDV34733.1"/>
    </source>
</evidence>
<sequence precursor="true">MKMMVTCSNRRIAVAMAIASAMAWSGLTPAGALASETTAPAASSTARSAVAMTRDRGVPAVLLITSRRLPASSEFARQFLQGEWARQHRGLVQVLELVAEDDPELVSAMGVATFPTAVVYRLGDSGLVRHLTDEDCASVAALAGWLGELSPPPPASASASAGRPMADPALVQASHADKSLPSPQSYSTPSVPSGSPTPQYGQPMMMSMVPQMASTPASVISVPSQNFVIQQQAPQVFMSPAQSPMVYVPQQQVMAMAPASAPTPNLFLPASQPSQLAMAPQPTQMMAAQPSAMMVAAQPSPMMMAAQPSPMMMAAAPPTMALAAQPTQLAAVSNQQMNLPTSASRSRVRVRGPGMLASAAARFGERLTRLGRVRIVSEQETTLEAPLSQASSPGMTTISTTSAVPLAQPSTQIPPTLLAPPVPCNESCTIPCPLPHTPPEPPGVRPSSQGAPHHHAINRH</sequence>
<feature type="compositionally biased region" description="Pro residues" evidence="1">
    <location>
        <begin position="435"/>
        <end position="444"/>
    </location>
</feature>
<evidence type="ECO:0000256" key="2">
    <source>
        <dbReference type="SAM" id="SignalP"/>
    </source>
</evidence>
<evidence type="ECO:0008006" key="5">
    <source>
        <dbReference type="Google" id="ProtNLM"/>
    </source>
</evidence>
<feature type="region of interest" description="Disordered" evidence="1">
    <location>
        <begin position="174"/>
        <end position="204"/>
    </location>
</feature>
<accession>A0A518H1M1</accession>
<gene>
    <name evidence="3" type="ORF">ElP_26270</name>
</gene>
<protein>
    <recommendedName>
        <fullName evidence="5">Thioredoxin domain-containing protein</fullName>
    </recommendedName>
</protein>
<name>A0A518H1M1_9BACT</name>
<reference evidence="3 4" key="1">
    <citation type="submission" date="2019-02" db="EMBL/GenBank/DDBJ databases">
        <title>Deep-cultivation of Planctomycetes and their phenomic and genomic characterization uncovers novel biology.</title>
        <authorList>
            <person name="Wiegand S."/>
            <person name="Jogler M."/>
            <person name="Boedeker C."/>
            <person name="Pinto D."/>
            <person name="Vollmers J."/>
            <person name="Rivas-Marin E."/>
            <person name="Kohn T."/>
            <person name="Peeters S.H."/>
            <person name="Heuer A."/>
            <person name="Rast P."/>
            <person name="Oberbeckmann S."/>
            <person name="Bunk B."/>
            <person name="Jeske O."/>
            <person name="Meyerdierks A."/>
            <person name="Storesund J.E."/>
            <person name="Kallscheuer N."/>
            <person name="Luecker S."/>
            <person name="Lage O.M."/>
            <person name="Pohl T."/>
            <person name="Merkel B.J."/>
            <person name="Hornburger P."/>
            <person name="Mueller R.-W."/>
            <person name="Bruemmer F."/>
            <person name="Labrenz M."/>
            <person name="Spormann A.M."/>
            <person name="Op den Camp H."/>
            <person name="Overmann J."/>
            <person name="Amann R."/>
            <person name="Jetten M.S.M."/>
            <person name="Mascher T."/>
            <person name="Medema M.H."/>
            <person name="Devos D.P."/>
            <person name="Kaster A.-K."/>
            <person name="Ovreas L."/>
            <person name="Rohde M."/>
            <person name="Galperin M.Y."/>
            <person name="Jogler C."/>
        </authorList>
    </citation>
    <scope>NUCLEOTIDE SEQUENCE [LARGE SCALE GENOMIC DNA]</scope>
    <source>
        <strain evidence="3 4">ElP</strain>
    </source>
</reference>
<feature type="region of interest" description="Disordered" evidence="1">
    <location>
        <begin position="435"/>
        <end position="460"/>
    </location>
</feature>
<keyword evidence="2" id="KW-0732">Signal</keyword>
<feature type="compositionally biased region" description="Low complexity" evidence="1">
    <location>
        <begin position="185"/>
        <end position="198"/>
    </location>
</feature>